<organism evidence="1 2">
    <name type="scientific">Pseudomonas syringae pv. theae</name>
    <dbReference type="NCBI Taxonomy" id="103985"/>
    <lineage>
        <taxon>Bacteria</taxon>
        <taxon>Pseudomonadati</taxon>
        <taxon>Pseudomonadota</taxon>
        <taxon>Gammaproteobacteria</taxon>
        <taxon>Pseudomonadales</taxon>
        <taxon>Pseudomonadaceae</taxon>
        <taxon>Pseudomonas</taxon>
        <taxon>Pseudomonas syringae</taxon>
    </lineage>
</organism>
<name>A0A3M5MWN9_PSESX</name>
<accession>A0A3M5MWN9</accession>
<proteinExistence type="predicted"/>
<sequence length="124" mass="13705">MHPNETIDQWIWNGVSIVDIEKFSAGENLSVLTLVEQFFCQGWPDSVPEPYRGWIFGPVYGKAPDAPEGYKKMLHILAIGQDGKALTLQGACDIYRDADGYNVVVTTELNAMAMAEEYCSVVSA</sequence>
<dbReference type="EMBL" id="RBTL01000236">
    <property type="protein sequence ID" value="RMT64132.1"/>
    <property type="molecule type" value="Genomic_DNA"/>
</dbReference>
<reference evidence="1 2" key="1">
    <citation type="submission" date="2018-08" db="EMBL/GenBank/DDBJ databases">
        <title>Recombination of ecologically and evolutionarily significant loci maintains genetic cohesion in the Pseudomonas syringae species complex.</title>
        <authorList>
            <person name="Dillon M."/>
            <person name="Thakur S."/>
            <person name="Almeida R.N.D."/>
            <person name="Weir B.S."/>
            <person name="Guttman D.S."/>
        </authorList>
    </citation>
    <scope>NUCLEOTIDE SEQUENCE [LARGE SCALE GENOMIC DNA]</scope>
    <source>
        <strain evidence="1 2">ICMP 3934</strain>
    </source>
</reference>
<evidence type="ECO:0000313" key="1">
    <source>
        <dbReference type="EMBL" id="RMT64132.1"/>
    </source>
</evidence>
<evidence type="ECO:0000313" key="2">
    <source>
        <dbReference type="Proteomes" id="UP000282636"/>
    </source>
</evidence>
<gene>
    <name evidence="1" type="ORF">ALP44_01327</name>
</gene>
<comment type="caution">
    <text evidence="1">The sequence shown here is derived from an EMBL/GenBank/DDBJ whole genome shotgun (WGS) entry which is preliminary data.</text>
</comment>
<dbReference type="Proteomes" id="UP000282636">
    <property type="component" value="Unassembled WGS sequence"/>
</dbReference>
<dbReference type="AlphaFoldDB" id="A0A3M5MWN9"/>
<dbReference type="RefSeq" id="WP_147478514.1">
    <property type="nucleotide sequence ID" value="NZ_BQUM01000005.1"/>
</dbReference>
<protein>
    <submittedName>
        <fullName evidence="1">Uncharacterized protein</fullName>
    </submittedName>
</protein>